<accession>A0A9P6Q831</accession>
<feature type="region of interest" description="Disordered" evidence="7">
    <location>
        <begin position="321"/>
        <end position="386"/>
    </location>
</feature>
<gene>
    <name evidence="9" type="ORF">DFQ27_003005</name>
</gene>
<feature type="compositionally biased region" description="Low complexity" evidence="7">
    <location>
        <begin position="405"/>
        <end position="427"/>
    </location>
</feature>
<dbReference type="PANTHER" id="PTHR24393">
    <property type="entry name" value="ZINC FINGER PROTEIN"/>
    <property type="match status" value="1"/>
</dbReference>
<name>A0A9P6Q831_9FUNG</name>
<comment type="caution">
    <text evidence="9">The sequence shown here is derived from an EMBL/GenBank/DDBJ whole genome shotgun (WGS) entry which is preliminary data.</text>
</comment>
<dbReference type="EMBL" id="JAAAJB010000219">
    <property type="protein sequence ID" value="KAG0261385.1"/>
    <property type="molecule type" value="Genomic_DNA"/>
</dbReference>
<dbReference type="OrthoDB" id="8922241at2759"/>
<evidence type="ECO:0000256" key="7">
    <source>
        <dbReference type="SAM" id="MobiDB-lite"/>
    </source>
</evidence>
<dbReference type="PROSITE" id="PS00028">
    <property type="entry name" value="ZINC_FINGER_C2H2_1"/>
    <property type="match status" value="3"/>
</dbReference>
<feature type="compositionally biased region" description="Acidic residues" evidence="7">
    <location>
        <begin position="354"/>
        <end position="374"/>
    </location>
</feature>
<feature type="domain" description="C2H2-type" evidence="8">
    <location>
        <begin position="496"/>
        <end position="523"/>
    </location>
</feature>
<feature type="domain" description="C2H2-type" evidence="8">
    <location>
        <begin position="468"/>
        <end position="495"/>
    </location>
</feature>
<dbReference type="GO" id="GO:0000978">
    <property type="term" value="F:RNA polymerase II cis-regulatory region sequence-specific DNA binding"/>
    <property type="evidence" value="ECO:0007669"/>
    <property type="project" value="TreeGrafter"/>
</dbReference>
<dbReference type="InterPro" id="IPR036236">
    <property type="entry name" value="Znf_C2H2_sf"/>
</dbReference>
<dbReference type="GO" id="GO:0001228">
    <property type="term" value="F:DNA-binding transcription activator activity, RNA polymerase II-specific"/>
    <property type="evidence" value="ECO:0007669"/>
    <property type="project" value="TreeGrafter"/>
</dbReference>
<dbReference type="Proteomes" id="UP000807716">
    <property type="component" value="Unassembled WGS sequence"/>
</dbReference>
<sequence>METRMADSRILSDLQCPSEFPLVAMTSEFSQGFRPLGDTSGANNPSCMAIPDADISAASPLGIMMHHHPHHHNPHYPHGFPGLGIDHMPTTPPGTPLSHQALAMDSVDMSMTPLSSSAPSFGSSGVMPHFPFHLHHSNAEYLCQQHYEAFQQQHIPPPSLQLDSRLPVLDQADWAAMSFPPGVDVALNYRFIPSTMAAVDPCNLTTMARYQNGNYNGYEEDDEGTEEHEEEEDEEEDIGEGATVNMKSSDETEEKEDEEDEEEQLEEVDETDMALIPRTTPCPSFFSAGMAPLAMSMAATRAGRRRPYSMVPYSSTVIGFPSPSPSSPGCAPSSSAPASPALSGSRSSGGGDNNNDDDDEYEDSEAVIDEDDDSTSSTTMLMTTTTTTTTMLTTKISAVPKAKSNNNNQNNHHNNHNKNNNTNTTTNPTISKRSKASYHCMVPGCPQTFSRPYNLRSHLMAHTVYREYECSQCEAAFVRAHDRDRHERGHAKEKAHSCVVCKNRFARQDAVTRHLRQNEHHNPCATILTRRNLSHRDAAAGRIQREALGPEDDVVAELKILKNDLPRVRSLKRQEAKNKHLMMMMATATTTTTTAPLDTFGKRGSDDAGMGC</sequence>
<feature type="compositionally biased region" description="Acidic residues" evidence="7">
    <location>
        <begin position="218"/>
        <end position="239"/>
    </location>
</feature>
<dbReference type="GO" id="GO:0008270">
    <property type="term" value="F:zinc ion binding"/>
    <property type="evidence" value="ECO:0007669"/>
    <property type="project" value="UniProtKB-KW"/>
</dbReference>
<dbReference type="SUPFAM" id="SSF57667">
    <property type="entry name" value="beta-beta-alpha zinc fingers"/>
    <property type="match status" value="2"/>
</dbReference>
<evidence type="ECO:0000313" key="10">
    <source>
        <dbReference type="Proteomes" id="UP000807716"/>
    </source>
</evidence>
<evidence type="ECO:0000256" key="4">
    <source>
        <dbReference type="ARBA" id="ARBA00022833"/>
    </source>
</evidence>
<evidence type="ECO:0000256" key="5">
    <source>
        <dbReference type="ARBA" id="ARBA00023242"/>
    </source>
</evidence>
<evidence type="ECO:0000256" key="3">
    <source>
        <dbReference type="ARBA" id="ARBA00022771"/>
    </source>
</evidence>
<keyword evidence="3 6" id="KW-0863">Zinc-finger</keyword>
<keyword evidence="2" id="KW-0677">Repeat</keyword>
<protein>
    <recommendedName>
        <fullName evidence="8">C2H2-type domain-containing protein</fullName>
    </recommendedName>
</protein>
<keyword evidence="4" id="KW-0862">Zinc</keyword>
<dbReference type="PROSITE" id="PS50157">
    <property type="entry name" value="ZINC_FINGER_C2H2_2"/>
    <property type="match status" value="3"/>
</dbReference>
<evidence type="ECO:0000256" key="6">
    <source>
        <dbReference type="PROSITE-ProRule" id="PRU00042"/>
    </source>
</evidence>
<feature type="region of interest" description="Disordered" evidence="7">
    <location>
        <begin position="401"/>
        <end position="431"/>
    </location>
</feature>
<feature type="region of interest" description="Disordered" evidence="7">
    <location>
        <begin position="213"/>
        <end position="280"/>
    </location>
</feature>
<evidence type="ECO:0000259" key="8">
    <source>
        <dbReference type="PROSITE" id="PS50157"/>
    </source>
</evidence>
<evidence type="ECO:0000256" key="2">
    <source>
        <dbReference type="ARBA" id="ARBA00022737"/>
    </source>
</evidence>
<proteinExistence type="predicted"/>
<keyword evidence="5" id="KW-0539">Nucleus</keyword>
<feature type="compositionally biased region" description="Low complexity" evidence="7">
    <location>
        <begin position="375"/>
        <end position="386"/>
    </location>
</feature>
<feature type="domain" description="C2H2-type" evidence="8">
    <location>
        <begin position="438"/>
        <end position="467"/>
    </location>
</feature>
<dbReference type="InterPro" id="IPR013087">
    <property type="entry name" value="Znf_C2H2_type"/>
</dbReference>
<feature type="compositionally biased region" description="Acidic residues" evidence="7">
    <location>
        <begin position="251"/>
        <end position="272"/>
    </location>
</feature>
<dbReference type="GO" id="GO:0005634">
    <property type="term" value="C:nucleus"/>
    <property type="evidence" value="ECO:0007669"/>
    <property type="project" value="TreeGrafter"/>
</dbReference>
<feature type="compositionally biased region" description="Low complexity" evidence="7">
    <location>
        <begin position="327"/>
        <end position="346"/>
    </location>
</feature>
<dbReference type="SMART" id="SM00355">
    <property type="entry name" value="ZnF_C2H2"/>
    <property type="match status" value="3"/>
</dbReference>
<reference evidence="9" key="1">
    <citation type="journal article" date="2020" name="Fungal Divers.">
        <title>Resolving the Mortierellaceae phylogeny through synthesis of multi-gene phylogenetics and phylogenomics.</title>
        <authorList>
            <person name="Vandepol N."/>
            <person name="Liber J."/>
            <person name="Desiro A."/>
            <person name="Na H."/>
            <person name="Kennedy M."/>
            <person name="Barry K."/>
            <person name="Grigoriev I.V."/>
            <person name="Miller A.N."/>
            <person name="O'Donnell K."/>
            <person name="Stajich J.E."/>
            <person name="Bonito G."/>
        </authorList>
    </citation>
    <scope>NUCLEOTIDE SEQUENCE</scope>
    <source>
        <strain evidence="9">BC1065</strain>
    </source>
</reference>
<dbReference type="AlphaFoldDB" id="A0A9P6Q831"/>
<dbReference type="Gene3D" id="3.30.160.60">
    <property type="entry name" value="Classic Zinc Finger"/>
    <property type="match status" value="2"/>
</dbReference>
<organism evidence="9 10">
    <name type="scientific">Actinomortierella ambigua</name>
    <dbReference type="NCBI Taxonomy" id="1343610"/>
    <lineage>
        <taxon>Eukaryota</taxon>
        <taxon>Fungi</taxon>
        <taxon>Fungi incertae sedis</taxon>
        <taxon>Mucoromycota</taxon>
        <taxon>Mortierellomycotina</taxon>
        <taxon>Mortierellomycetes</taxon>
        <taxon>Mortierellales</taxon>
        <taxon>Mortierellaceae</taxon>
        <taxon>Actinomortierella</taxon>
    </lineage>
</organism>
<evidence type="ECO:0000313" key="9">
    <source>
        <dbReference type="EMBL" id="KAG0261385.1"/>
    </source>
</evidence>
<dbReference type="PANTHER" id="PTHR24393:SF34">
    <property type="entry name" value="PR_SET DOMAIN 13"/>
    <property type="match status" value="1"/>
</dbReference>
<evidence type="ECO:0000256" key="1">
    <source>
        <dbReference type="ARBA" id="ARBA00022723"/>
    </source>
</evidence>
<keyword evidence="1" id="KW-0479">Metal-binding</keyword>
<keyword evidence="10" id="KW-1185">Reference proteome</keyword>